<protein>
    <submittedName>
        <fullName evidence="3">Peptidoglycan-binding domain-containing protein</fullName>
    </submittedName>
</protein>
<comment type="caution">
    <text evidence="3">The sequence shown here is derived from an EMBL/GenBank/DDBJ whole genome shotgun (WGS) entry which is preliminary data.</text>
</comment>
<dbReference type="Pfam" id="PF01471">
    <property type="entry name" value="PG_binding_1"/>
    <property type="match status" value="1"/>
</dbReference>
<feature type="chain" id="PRO_5045496510" evidence="1">
    <location>
        <begin position="26"/>
        <end position="115"/>
    </location>
</feature>
<keyword evidence="1" id="KW-0732">Signal</keyword>
<feature type="domain" description="Peptidoglycan binding-like" evidence="2">
    <location>
        <begin position="54"/>
        <end position="107"/>
    </location>
</feature>
<accession>A0ABW0WM33</accession>
<dbReference type="EMBL" id="JBHSOE010000038">
    <property type="protein sequence ID" value="MFC5658034.1"/>
    <property type="molecule type" value="Genomic_DNA"/>
</dbReference>
<reference evidence="4" key="1">
    <citation type="journal article" date="2019" name="Int. J. Syst. Evol. Microbiol.">
        <title>The Global Catalogue of Microorganisms (GCM) 10K type strain sequencing project: providing services to taxonomists for standard genome sequencing and annotation.</title>
        <authorList>
            <consortium name="The Broad Institute Genomics Platform"/>
            <consortium name="The Broad Institute Genome Sequencing Center for Infectious Disease"/>
            <person name="Wu L."/>
            <person name="Ma J."/>
        </authorList>
    </citation>
    <scope>NUCLEOTIDE SEQUENCE [LARGE SCALE GENOMIC DNA]</scope>
    <source>
        <strain evidence="4">KCTC 5701</strain>
    </source>
</reference>
<dbReference type="Gene3D" id="1.10.101.10">
    <property type="entry name" value="PGBD-like superfamily/PGBD"/>
    <property type="match status" value="1"/>
</dbReference>
<evidence type="ECO:0000259" key="2">
    <source>
        <dbReference type="Pfam" id="PF01471"/>
    </source>
</evidence>
<dbReference type="InterPro" id="IPR036365">
    <property type="entry name" value="PGBD-like_sf"/>
</dbReference>
<dbReference type="RefSeq" id="WP_344350119.1">
    <property type="nucleotide sequence ID" value="NZ_BAAASM010000034.1"/>
</dbReference>
<dbReference type="Proteomes" id="UP001596065">
    <property type="component" value="Unassembled WGS sequence"/>
</dbReference>
<dbReference type="InterPro" id="IPR036366">
    <property type="entry name" value="PGBDSf"/>
</dbReference>
<evidence type="ECO:0000313" key="3">
    <source>
        <dbReference type="EMBL" id="MFC5658034.1"/>
    </source>
</evidence>
<organism evidence="3 4">
    <name type="scientific">Streptomyces nogalater</name>
    <dbReference type="NCBI Taxonomy" id="38314"/>
    <lineage>
        <taxon>Bacteria</taxon>
        <taxon>Bacillati</taxon>
        <taxon>Actinomycetota</taxon>
        <taxon>Actinomycetes</taxon>
        <taxon>Kitasatosporales</taxon>
        <taxon>Streptomycetaceae</taxon>
        <taxon>Streptomyces</taxon>
    </lineage>
</organism>
<keyword evidence="4" id="KW-1185">Reference proteome</keyword>
<gene>
    <name evidence="3" type="ORF">ACFP3J_21405</name>
</gene>
<dbReference type="SUPFAM" id="SSF47090">
    <property type="entry name" value="PGBD-like"/>
    <property type="match status" value="1"/>
</dbReference>
<evidence type="ECO:0000256" key="1">
    <source>
        <dbReference type="SAM" id="SignalP"/>
    </source>
</evidence>
<name>A0ABW0WM33_STRNO</name>
<sequence>MMKAVALLGALVIGTLATTGAPASALTTAAGTPSATSCATARPFLSAGDRGTCVAFLQRRLNAKGAKDLTVDGVFGPATTRAVKTFQKACGFRSHEVDGLVGPKTWNGLIEGSCV</sequence>
<feature type="signal peptide" evidence="1">
    <location>
        <begin position="1"/>
        <end position="25"/>
    </location>
</feature>
<proteinExistence type="predicted"/>
<evidence type="ECO:0000313" key="4">
    <source>
        <dbReference type="Proteomes" id="UP001596065"/>
    </source>
</evidence>
<dbReference type="InterPro" id="IPR002477">
    <property type="entry name" value="Peptidoglycan-bd-like"/>
</dbReference>